<evidence type="ECO:0000313" key="1">
    <source>
        <dbReference type="EMBL" id="ADO83595.1"/>
    </source>
</evidence>
<dbReference type="HOGENOM" id="CLU_050686_3_2_0"/>
<dbReference type="SUPFAM" id="SSF53067">
    <property type="entry name" value="Actin-like ATPase domain"/>
    <property type="match status" value="1"/>
</dbReference>
<dbReference type="EMBL" id="CP002281">
    <property type="protein sequence ID" value="ADO83595.1"/>
    <property type="molecule type" value="Genomic_DNA"/>
</dbReference>
<dbReference type="RefSeq" id="WP_013388257.1">
    <property type="nucleotide sequence ID" value="NC_014632.1"/>
</dbReference>
<dbReference type="AlphaFoldDB" id="E3H9R6"/>
<sequence>MKEKFMRARERLDNLIKEKSRGSIDIGSRGIKALSVKGGIVGDVLVEKFNQNEDKETQINEILSVMIERLGFKGHGVSLSLPSQKFQVKFIRIGQENMENRDEFISEEMEEMIPGYSEYEYLTEKITINLDEYSEEVLCVTIKREEIDYLLNFLESLRVKVLRIVPDFVSIFMLLERIESNEDREENVNSYRMVVDVGHESTKIYALNNSVMNFYRFILMGGNEFTDIIKNYKGINFEKAEEKIIELELHEQDQEILEVSEKSMMDELTEAFKELESQIRLSYEYYFRERSSSIVEELVFVGGGSLLRGLRDYVKKSLELEVMPFELDSITSKEENRSKLEPYQFEEIAVLLGNVMDEVV</sequence>
<dbReference type="PANTHER" id="PTHR32432:SF3">
    <property type="entry name" value="ETHANOLAMINE UTILIZATION PROTEIN EUTJ"/>
    <property type="match status" value="1"/>
</dbReference>
<dbReference type="STRING" id="572544.Ilyop_1824"/>
<dbReference type="InterPro" id="IPR050696">
    <property type="entry name" value="FtsA/MreB"/>
</dbReference>
<proteinExistence type="predicted"/>
<dbReference type="InterPro" id="IPR005883">
    <property type="entry name" value="PilM"/>
</dbReference>
<dbReference type="Gene3D" id="3.30.420.40">
    <property type="match status" value="2"/>
</dbReference>
<name>E3H9R6_ILYPC</name>
<dbReference type="Pfam" id="PF11104">
    <property type="entry name" value="PilM_2"/>
    <property type="match status" value="1"/>
</dbReference>
<reference evidence="1 2" key="1">
    <citation type="journal article" date="2010" name="Stand. Genomic Sci.">
        <title>Complete genome sequence of Ilyobacter polytropus type strain (CuHbu1).</title>
        <authorList>
            <person name="Sikorski J."/>
            <person name="Chertkov O."/>
            <person name="Lapidus A."/>
            <person name="Nolan M."/>
            <person name="Lucas S."/>
            <person name="Del Rio T.G."/>
            <person name="Tice H."/>
            <person name="Cheng J.F."/>
            <person name="Tapia R."/>
            <person name="Han C."/>
            <person name="Goodwin L."/>
            <person name="Pitluck S."/>
            <person name="Liolios K."/>
            <person name="Ivanova N."/>
            <person name="Mavromatis K."/>
            <person name="Mikhailova N."/>
            <person name="Pati A."/>
            <person name="Chen A."/>
            <person name="Palaniappan K."/>
            <person name="Land M."/>
            <person name="Hauser L."/>
            <person name="Chang Y.J."/>
            <person name="Jeffries C.D."/>
            <person name="Brambilla E."/>
            <person name="Yasawong M."/>
            <person name="Rohde M."/>
            <person name="Pukall R."/>
            <person name="Spring S."/>
            <person name="Goker M."/>
            <person name="Woyke T."/>
            <person name="Bristow J."/>
            <person name="Eisen J.A."/>
            <person name="Markowitz V."/>
            <person name="Hugenholtz P."/>
            <person name="Kyrpides N.C."/>
            <person name="Klenk H.P."/>
        </authorList>
    </citation>
    <scope>NUCLEOTIDE SEQUENCE [LARGE SCALE GENOMIC DNA]</scope>
    <source>
        <strain evidence="2">ATCC 51220 / DSM 2926 / LMG 16218 / CuHBu1</strain>
    </source>
</reference>
<protein>
    <submittedName>
        <fullName evidence="1">Tfp pilus assembly protein ATPase PilM</fullName>
    </submittedName>
</protein>
<organism evidence="1 2">
    <name type="scientific">Ilyobacter polytropus (strain ATCC 51220 / DSM 2926 / LMG 16218 / CuHBu1)</name>
    <dbReference type="NCBI Taxonomy" id="572544"/>
    <lineage>
        <taxon>Bacteria</taxon>
        <taxon>Fusobacteriati</taxon>
        <taxon>Fusobacteriota</taxon>
        <taxon>Fusobacteriia</taxon>
        <taxon>Fusobacteriales</taxon>
        <taxon>Fusobacteriaceae</taxon>
        <taxon>Ilyobacter</taxon>
    </lineage>
</organism>
<dbReference type="PANTHER" id="PTHR32432">
    <property type="entry name" value="CELL DIVISION PROTEIN FTSA-RELATED"/>
    <property type="match status" value="1"/>
</dbReference>
<accession>E3H9R6</accession>
<dbReference type="Gene3D" id="3.30.1490.300">
    <property type="match status" value="1"/>
</dbReference>
<dbReference type="OrthoDB" id="92589at2"/>
<dbReference type="eggNOG" id="COG4972">
    <property type="taxonomic scope" value="Bacteria"/>
</dbReference>
<dbReference type="Proteomes" id="UP000006875">
    <property type="component" value="Chromosome"/>
</dbReference>
<dbReference type="KEGG" id="ipo:Ilyop_1824"/>
<evidence type="ECO:0000313" key="2">
    <source>
        <dbReference type="Proteomes" id="UP000006875"/>
    </source>
</evidence>
<gene>
    <name evidence="1" type="ordered locus">Ilyop_1824</name>
</gene>
<keyword evidence="2" id="KW-1185">Reference proteome</keyword>
<dbReference type="InterPro" id="IPR043129">
    <property type="entry name" value="ATPase_NBD"/>
</dbReference>